<proteinExistence type="inferred from homology"/>
<dbReference type="PANTHER" id="PTHR24305:SF166">
    <property type="entry name" value="CYTOCHROME P450 12A4, MITOCHONDRIAL-RELATED"/>
    <property type="match status" value="1"/>
</dbReference>
<dbReference type="Gene3D" id="1.10.630.10">
    <property type="entry name" value="Cytochrome P450"/>
    <property type="match status" value="1"/>
</dbReference>
<reference evidence="4 5" key="1">
    <citation type="submission" date="2021-03" db="EMBL/GenBank/DDBJ databases">
        <title>Sequencing the genomes of 1000 actinobacteria strains.</title>
        <authorList>
            <person name="Klenk H.-P."/>
        </authorList>
    </citation>
    <scope>NUCLEOTIDE SEQUENCE [LARGE SCALE GENOMIC DNA]</scope>
    <source>
        <strain evidence="4 5">DSM 45510</strain>
    </source>
</reference>
<evidence type="ECO:0000256" key="2">
    <source>
        <dbReference type="ARBA" id="ARBA00010617"/>
    </source>
</evidence>
<comment type="caution">
    <text evidence="4">The sequence shown here is derived from an EMBL/GenBank/DDBJ whole genome shotgun (WGS) entry which is preliminary data.</text>
</comment>
<keyword evidence="3" id="KW-0503">Monooxygenase</keyword>
<dbReference type="PROSITE" id="PS00086">
    <property type="entry name" value="CYTOCHROME_P450"/>
    <property type="match status" value="1"/>
</dbReference>
<dbReference type="SUPFAM" id="SSF48264">
    <property type="entry name" value="Cytochrome P450"/>
    <property type="match status" value="1"/>
</dbReference>
<keyword evidence="3" id="KW-0349">Heme</keyword>
<dbReference type="PANTHER" id="PTHR24305">
    <property type="entry name" value="CYTOCHROME P450"/>
    <property type="match status" value="1"/>
</dbReference>
<organism evidence="4 5">
    <name type="scientific">Amycolatopsis magusensis</name>
    <dbReference type="NCBI Taxonomy" id="882444"/>
    <lineage>
        <taxon>Bacteria</taxon>
        <taxon>Bacillati</taxon>
        <taxon>Actinomycetota</taxon>
        <taxon>Actinomycetes</taxon>
        <taxon>Pseudonocardiales</taxon>
        <taxon>Pseudonocardiaceae</taxon>
        <taxon>Amycolatopsis</taxon>
    </lineage>
</organism>
<dbReference type="InterPro" id="IPR001128">
    <property type="entry name" value="Cyt_P450"/>
</dbReference>
<comment type="similarity">
    <text evidence="2 3">Belongs to the cytochrome P450 family.</text>
</comment>
<name>A0ABS4PW96_9PSEU</name>
<protein>
    <submittedName>
        <fullName evidence="4">Pentalenene oxygenase</fullName>
        <ecNumber evidence="4">1.14.15.32</ecNumber>
    </submittedName>
</protein>
<evidence type="ECO:0000256" key="1">
    <source>
        <dbReference type="ARBA" id="ARBA00001971"/>
    </source>
</evidence>
<keyword evidence="5" id="KW-1185">Reference proteome</keyword>
<evidence type="ECO:0000313" key="4">
    <source>
        <dbReference type="EMBL" id="MBP2183704.1"/>
    </source>
</evidence>
<evidence type="ECO:0000313" key="5">
    <source>
        <dbReference type="Proteomes" id="UP000741013"/>
    </source>
</evidence>
<keyword evidence="3 4" id="KW-0560">Oxidoreductase</keyword>
<dbReference type="EC" id="1.14.15.32" evidence="4"/>
<dbReference type="EMBL" id="JAGGMS010000001">
    <property type="protein sequence ID" value="MBP2183704.1"/>
    <property type="molecule type" value="Genomic_DNA"/>
</dbReference>
<keyword evidence="3" id="KW-0408">Iron</keyword>
<dbReference type="PRINTS" id="PR00385">
    <property type="entry name" value="P450"/>
</dbReference>
<dbReference type="GO" id="GO:0016491">
    <property type="term" value="F:oxidoreductase activity"/>
    <property type="evidence" value="ECO:0007669"/>
    <property type="project" value="UniProtKB-KW"/>
</dbReference>
<dbReference type="InterPro" id="IPR050121">
    <property type="entry name" value="Cytochrome_P450_monoxygenase"/>
</dbReference>
<accession>A0ABS4PW96</accession>
<sequence length="471" mass="52503">MRVPSAPWALPVAGHGGQLFGWPLRFMTSLNARGPVVRIRSGLSPVYVVTDPCLLRRVLLTDTRDYVKGRLTDRGGPQLGVSLVMDMDFDGMTPFESHRRHRRAVQPAFHPTRIAAHVEALAHEARELAGTWRPGRRVRLDTEFARLACRVNARFFCGSPVGPVAEALEEFKHHLVRGLYWRVPSPAFTDSWNPPGTGGFRRARRRLREAIEAAATRRRSEGDDGSVLAGLIDARYSDTGEALADGQITHEILFDLIASLHGIAAVLPWAFHELARHPDAEQRLHAELDAVLAGRPVTAEDLPRLDFTRRVLQETLRLYPPVWLLARRTLTEVELGPFRLPSGTDLAYVPYALHHNPGLFAEPHRFDPDRWLPERAKTIPDHAYLPFGTGPRKCIGDRLAMTQLLTALATIGSSQRLQPIPGHRARARARIFLTPGPMPMTSHPRPSTVATPHTALAVDRADIDETTCRQP</sequence>
<dbReference type="Pfam" id="PF00067">
    <property type="entry name" value="p450"/>
    <property type="match status" value="1"/>
</dbReference>
<keyword evidence="3" id="KW-0479">Metal-binding</keyword>
<dbReference type="Proteomes" id="UP000741013">
    <property type="component" value="Unassembled WGS sequence"/>
</dbReference>
<dbReference type="PRINTS" id="PR00463">
    <property type="entry name" value="EP450I"/>
</dbReference>
<dbReference type="RefSeq" id="WP_209666839.1">
    <property type="nucleotide sequence ID" value="NZ_JAGGMS010000001.1"/>
</dbReference>
<evidence type="ECO:0000256" key="3">
    <source>
        <dbReference type="RuleBase" id="RU000461"/>
    </source>
</evidence>
<dbReference type="InterPro" id="IPR002401">
    <property type="entry name" value="Cyt_P450_E_grp-I"/>
</dbReference>
<dbReference type="InterPro" id="IPR017972">
    <property type="entry name" value="Cyt_P450_CS"/>
</dbReference>
<comment type="cofactor">
    <cofactor evidence="1">
        <name>heme</name>
        <dbReference type="ChEBI" id="CHEBI:30413"/>
    </cofactor>
</comment>
<dbReference type="InterPro" id="IPR036396">
    <property type="entry name" value="Cyt_P450_sf"/>
</dbReference>
<gene>
    <name evidence="4" type="ORF">JOM49_005230</name>
</gene>